<dbReference type="PANTHER" id="PTHR24320:SF227">
    <property type="entry name" value="RETINOL DEHYDROGENASE 11"/>
    <property type="match status" value="1"/>
</dbReference>
<reference evidence="4" key="1">
    <citation type="journal article" date="2017" name="Nat. Commun.">
        <title>The asparagus genome sheds light on the origin and evolution of a young Y chromosome.</title>
        <authorList>
            <person name="Harkess A."/>
            <person name="Zhou J."/>
            <person name="Xu C."/>
            <person name="Bowers J.E."/>
            <person name="Van der Hulst R."/>
            <person name="Ayyampalayam S."/>
            <person name="Mercati F."/>
            <person name="Riccardi P."/>
            <person name="McKain M.R."/>
            <person name="Kakrana A."/>
            <person name="Tang H."/>
            <person name="Ray J."/>
            <person name="Groenendijk J."/>
            <person name="Arikit S."/>
            <person name="Mathioni S.M."/>
            <person name="Nakano M."/>
            <person name="Shan H."/>
            <person name="Telgmann-Rauber A."/>
            <person name="Kanno A."/>
            <person name="Yue Z."/>
            <person name="Chen H."/>
            <person name="Li W."/>
            <person name="Chen Y."/>
            <person name="Xu X."/>
            <person name="Zhang Y."/>
            <person name="Luo S."/>
            <person name="Chen H."/>
            <person name="Gao J."/>
            <person name="Mao Z."/>
            <person name="Pires J.C."/>
            <person name="Luo M."/>
            <person name="Kudrna D."/>
            <person name="Wing R.A."/>
            <person name="Meyers B.C."/>
            <person name="Yi K."/>
            <person name="Kong H."/>
            <person name="Lavrijsen P."/>
            <person name="Sunseri F."/>
            <person name="Falavigna A."/>
            <person name="Ye Y."/>
            <person name="Leebens-Mack J.H."/>
            <person name="Chen G."/>
        </authorList>
    </citation>
    <scope>NUCLEOTIDE SEQUENCE [LARGE SCALE GENOMIC DNA]</scope>
    <source>
        <strain evidence="4">cv. DH0086</strain>
    </source>
</reference>
<dbReference type="Proteomes" id="UP000243459">
    <property type="component" value="Chromosome 5"/>
</dbReference>
<name>A0A5P1EZZ1_ASPOF</name>
<gene>
    <name evidence="3" type="ORF">A4U43_C05F29740</name>
</gene>
<comment type="similarity">
    <text evidence="1">Belongs to the short-chain dehydrogenases/reductases (SDR) family.</text>
</comment>
<keyword evidence="2" id="KW-0560">Oxidoreductase</keyword>
<dbReference type="Gene3D" id="3.40.50.720">
    <property type="entry name" value="NAD(P)-binding Rossmann-like Domain"/>
    <property type="match status" value="1"/>
</dbReference>
<evidence type="ECO:0000256" key="2">
    <source>
        <dbReference type="ARBA" id="ARBA00023002"/>
    </source>
</evidence>
<dbReference type="SUPFAM" id="SSF51735">
    <property type="entry name" value="NAD(P)-binding Rossmann-fold domains"/>
    <property type="match status" value="1"/>
</dbReference>
<dbReference type="InterPro" id="IPR002347">
    <property type="entry name" value="SDR_fam"/>
</dbReference>
<keyword evidence="4" id="KW-1185">Reference proteome</keyword>
<dbReference type="InterPro" id="IPR036291">
    <property type="entry name" value="NAD(P)-bd_dom_sf"/>
</dbReference>
<dbReference type="OMA" id="NQWIKDS"/>
<protein>
    <submittedName>
        <fullName evidence="3">Uncharacterized protein</fullName>
    </submittedName>
</protein>
<dbReference type="OrthoDB" id="542013at2759"/>
<organism evidence="3 4">
    <name type="scientific">Asparagus officinalis</name>
    <name type="common">Garden asparagus</name>
    <dbReference type="NCBI Taxonomy" id="4686"/>
    <lineage>
        <taxon>Eukaryota</taxon>
        <taxon>Viridiplantae</taxon>
        <taxon>Streptophyta</taxon>
        <taxon>Embryophyta</taxon>
        <taxon>Tracheophyta</taxon>
        <taxon>Spermatophyta</taxon>
        <taxon>Magnoliopsida</taxon>
        <taxon>Liliopsida</taxon>
        <taxon>Asparagales</taxon>
        <taxon>Asparagaceae</taxon>
        <taxon>Asparagoideae</taxon>
        <taxon>Asparagus</taxon>
    </lineage>
</organism>
<evidence type="ECO:0000313" key="3">
    <source>
        <dbReference type="EMBL" id="ONK70051.1"/>
    </source>
</evidence>
<dbReference type="PRINTS" id="PR00081">
    <property type="entry name" value="GDHRDH"/>
</dbReference>
<dbReference type="PANTHER" id="PTHR24320">
    <property type="entry name" value="RETINOL DEHYDROGENASE"/>
    <property type="match status" value="1"/>
</dbReference>
<dbReference type="Gramene" id="ONK70051">
    <property type="protein sequence ID" value="ONK70051"/>
    <property type="gene ID" value="A4U43_C05F29740"/>
</dbReference>
<evidence type="ECO:0000256" key="1">
    <source>
        <dbReference type="ARBA" id="ARBA00006484"/>
    </source>
</evidence>
<proteinExistence type="inferred from homology"/>
<dbReference type="GO" id="GO:0016491">
    <property type="term" value="F:oxidoreductase activity"/>
    <property type="evidence" value="ECO:0007669"/>
    <property type="project" value="UniProtKB-KW"/>
</dbReference>
<sequence length="371" mass="41585">MKMATDWSTAMKMLYSQEIWRMAIHWPLSLIYSYFCLFASHLFPFFLHSSSSSSYPRCRLSLDPESEIKQPICIVTGATSGLGAAAAQALAAEAYHVVLVGRSSQLLDQTIQEIKQKHKDAKLKAFQVDLASFPSIMKFESSLKQWLSESNLHPSVQLLINNAGIFAISCRTTADGYDQMMQTNYMGAFFLTKLLLPLLKNSPVASRIVNVTSFTHRSVFDIKVDQKTLVCLPTAGKYPWARIYEYSKLYLLLFSYELHRQLHAVDSSSTISVNFADPGAVETRIMRELPQCLSQLAFTILRCLFLLQSPEDGVRSIVDAALAPLEVSGKYFFGGKGRTIQSSSISYNAKLGRDLWSASNALFQEYLQMKG</sequence>
<accession>A0A5P1EZZ1</accession>
<evidence type="ECO:0000313" key="4">
    <source>
        <dbReference type="Proteomes" id="UP000243459"/>
    </source>
</evidence>
<dbReference type="EMBL" id="CM007385">
    <property type="protein sequence ID" value="ONK70051.1"/>
    <property type="molecule type" value="Genomic_DNA"/>
</dbReference>
<dbReference type="Pfam" id="PF00106">
    <property type="entry name" value="adh_short"/>
    <property type="match status" value="1"/>
</dbReference>
<dbReference type="AlphaFoldDB" id="A0A5P1EZZ1"/>